<feature type="transmembrane region" description="Helical" evidence="2">
    <location>
        <begin position="172"/>
        <end position="193"/>
    </location>
</feature>
<feature type="transmembrane region" description="Helical" evidence="2">
    <location>
        <begin position="85"/>
        <end position="105"/>
    </location>
</feature>
<proteinExistence type="predicted"/>
<feature type="transmembrane region" description="Helical" evidence="2">
    <location>
        <begin position="52"/>
        <end position="73"/>
    </location>
</feature>
<organism evidence="3 4">
    <name type="scientific">Spongisporangium articulatum</name>
    <dbReference type="NCBI Taxonomy" id="3362603"/>
    <lineage>
        <taxon>Bacteria</taxon>
        <taxon>Bacillati</taxon>
        <taxon>Actinomycetota</taxon>
        <taxon>Actinomycetes</taxon>
        <taxon>Kineosporiales</taxon>
        <taxon>Kineosporiaceae</taxon>
        <taxon>Spongisporangium</taxon>
    </lineage>
</organism>
<feature type="region of interest" description="Disordered" evidence="1">
    <location>
        <begin position="1"/>
        <end position="22"/>
    </location>
</feature>
<feature type="transmembrane region" description="Helical" evidence="2">
    <location>
        <begin position="250"/>
        <end position="273"/>
    </location>
</feature>
<feature type="transmembrane region" description="Helical" evidence="2">
    <location>
        <begin position="126"/>
        <end position="152"/>
    </location>
</feature>
<keyword evidence="2" id="KW-1133">Transmembrane helix</keyword>
<keyword evidence="2" id="KW-0812">Transmembrane</keyword>
<comment type="caution">
    <text evidence="3">The sequence shown here is derived from an EMBL/GenBank/DDBJ whole genome shotgun (WGS) entry which is preliminary data.</text>
</comment>
<accession>A0ABW8AL24</accession>
<name>A0ABW8AL24_9ACTN</name>
<dbReference type="Proteomes" id="UP001612915">
    <property type="component" value="Unassembled WGS sequence"/>
</dbReference>
<sequence>MTAVDPAVRTAVPHTRRAARTESLAAQPIRPIPLSRTVAVELRKTFDTRAGFWLLASIVIFSVLATGAVIIWAPDKNLTYETFASAFGFPMSVILPMIAILAVTSEWSQRSGLTTFTLVPHRGRVIGAKAIATLIIAVGSMLVAMAIGVVANVAGSAIAGVDLTWDSSVEDLALIVLGNIVGMALGFMLGVVVRHSAGAIVGYFVLSLVLPTLASLLAEVASWFQDVQPWVDLNYAQSQLFEGSMSAAQWAHLGATSAVWILLPLAVGLRLLLRSEIK</sequence>
<gene>
    <name evidence="3" type="ORF">ACIB24_08305</name>
</gene>
<protein>
    <submittedName>
        <fullName evidence="3">ABC transporter permease subunit</fullName>
    </submittedName>
</protein>
<dbReference type="EMBL" id="JBITLV010000002">
    <property type="protein sequence ID" value="MFI7587060.1"/>
    <property type="molecule type" value="Genomic_DNA"/>
</dbReference>
<keyword evidence="2" id="KW-0472">Membrane</keyword>
<evidence type="ECO:0000313" key="3">
    <source>
        <dbReference type="EMBL" id="MFI7587060.1"/>
    </source>
</evidence>
<dbReference type="RefSeq" id="WP_398277966.1">
    <property type="nucleotide sequence ID" value="NZ_JBITLV010000002.1"/>
</dbReference>
<evidence type="ECO:0000313" key="4">
    <source>
        <dbReference type="Proteomes" id="UP001612915"/>
    </source>
</evidence>
<evidence type="ECO:0000256" key="2">
    <source>
        <dbReference type="SAM" id="Phobius"/>
    </source>
</evidence>
<evidence type="ECO:0000256" key="1">
    <source>
        <dbReference type="SAM" id="MobiDB-lite"/>
    </source>
</evidence>
<feature type="transmembrane region" description="Helical" evidence="2">
    <location>
        <begin position="200"/>
        <end position="224"/>
    </location>
</feature>
<keyword evidence="4" id="KW-1185">Reference proteome</keyword>
<reference evidence="3 4" key="1">
    <citation type="submission" date="2024-10" db="EMBL/GenBank/DDBJ databases">
        <title>The Natural Products Discovery Center: Release of the First 8490 Sequenced Strains for Exploring Actinobacteria Biosynthetic Diversity.</title>
        <authorList>
            <person name="Kalkreuter E."/>
            <person name="Kautsar S.A."/>
            <person name="Yang D."/>
            <person name="Bader C.D."/>
            <person name="Teijaro C.N."/>
            <person name="Fluegel L."/>
            <person name="Davis C.M."/>
            <person name="Simpson J.R."/>
            <person name="Lauterbach L."/>
            <person name="Steele A.D."/>
            <person name="Gui C."/>
            <person name="Meng S."/>
            <person name="Li G."/>
            <person name="Viehrig K."/>
            <person name="Ye F."/>
            <person name="Su P."/>
            <person name="Kiefer A.F."/>
            <person name="Nichols A."/>
            <person name="Cepeda A.J."/>
            <person name="Yan W."/>
            <person name="Fan B."/>
            <person name="Jiang Y."/>
            <person name="Adhikari A."/>
            <person name="Zheng C.-J."/>
            <person name="Schuster L."/>
            <person name="Cowan T.M."/>
            <person name="Smanski M.J."/>
            <person name="Chevrette M.G."/>
            <person name="De Carvalho L.P.S."/>
            <person name="Shen B."/>
        </authorList>
    </citation>
    <scope>NUCLEOTIDE SEQUENCE [LARGE SCALE GENOMIC DNA]</scope>
    <source>
        <strain evidence="3 4">NPDC049639</strain>
    </source>
</reference>